<dbReference type="Proteomes" id="UP000588158">
    <property type="component" value="Unassembled WGS sequence"/>
</dbReference>
<evidence type="ECO:0000313" key="2">
    <source>
        <dbReference type="Proteomes" id="UP000588158"/>
    </source>
</evidence>
<accession>A0A841AD79</accession>
<dbReference type="AlphaFoldDB" id="A0A841AD79"/>
<comment type="caution">
    <text evidence="1">The sequence shown here is derived from an EMBL/GenBank/DDBJ whole genome shotgun (WGS) entry which is preliminary data.</text>
</comment>
<dbReference type="RefSeq" id="WP_184324577.1">
    <property type="nucleotide sequence ID" value="NZ_JACHLZ010000001.1"/>
</dbReference>
<protein>
    <recommendedName>
        <fullName evidence="3">Mycothiol-dependent maleylpyruvate isomerase metal-binding domain-containing protein</fullName>
    </recommendedName>
</protein>
<gene>
    <name evidence="1" type="ORF">HNR70_000861</name>
</gene>
<proteinExistence type="predicted"/>
<sequence length="151" mass="16179">MDEDFTRWQDLHWRAAAAYARAAQAAGDPGAPTPSGSWTVADVLAHVREESASAPAPPELPTRTLDLAVHAWDLSRARGADPGLDDELCEALLQAFTPYTHLMAEEDAFAPPIPVGPGASPQERLVALCGRDPAWQARESPSAAAEQDRDE</sequence>
<evidence type="ECO:0000313" key="1">
    <source>
        <dbReference type="EMBL" id="MBB5831048.1"/>
    </source>
</evidence>
<name>A0A841AD79_9MICO</name>
<keyword evidence="2" id="KW-1185">Reference proteome</keyword>
<reference evidence="1 2" key="1">
    <citation type="submission" date="2020-08" db="EMBL/GenBank/DDBJ databases">
        <title>Sequencing the genomes of 1000 actinobacteria strains.</title>
        <authorList>
            <person name="Klenk H.-P."/>
        </authorList>
    </citation>
    <scope>NUCLEOTIDE SEQUENCE [LARGE SCALE GENOMIC DNA]</scope>
    <source>
        <strain evidence="1 2">DSM 28796</strain>
    </source>
</reference>
<organism evidence="1 2">
    <name type="scientific">Brachybacterium aquaticum</name>
    <dbReference type="NCBI Taxonomy" id="1432564"/>
    <lineage>
        <taxon>Bacteria</taxon>
        <taxon>Bacillati</taxon>
        <taxon>Actinomycetota</taxon>
        <taxon>Actinomycetes</taxon>
        <taxon>Micrococcales</taxon>
        <taxon>Dermabacteraceae</taxon>
        <taxon>Brachybacterium</taxon>
    </lineage>
</organism>
<dbReference type="EMBL" id="JACHLZ010000001">
    <property type="protein sequence ID" value="MBB5831048.1"/>
    <property type="molecule type" value="Genomic_DNA"/>
</dbReference>
<evidence type="ECO:0008006" key="3">
    <source>
        <dbReference type="Google" id="ProtNLM"/>
    </source>
</evidence>